<gene>
    <name evidence="13" type="primary">LOC106158419</name>
</gene>
<comment type="subcellular location">
    <subcellularLocation>
        <location evidence="1">Cytoplasm</location>
    </subcellularLocation>
</comment>
<evidence type="ECO:0000256" key="3">
    <source>
        <dbReference type="ARBA" id="ARBA00022603"/>
    </source>
</evidence>
<evidence type="ECO:0000256" key="9">
    <source>
        <dbReference type="PROSITE-ProRule" id="PRU00047"/>
    </source>
</evidence>
<keyword evidence="7 9" id="KW-0863">Zinc-finger</keyword>
<accession>A0A1S3HUV5</accession>
<keyword evidence="4" id="KW-0808">Transferase</keyword>
<dbReference type="OMA" id="FPYFMEH"/>
<evidence type="ECO:0000256" key="7">
    <source>
        <dbReference type="ARBA" id="ARBA00022771"/>
    </source>
</evidence>
<dbReference type="SMART" id="SM00343">
    <property type="entry name" value="ZnF_C2HC"/>
    <property type="match status" value="1"/>
</dbReference>
<evidence type="ECO:0000313" key="13">
    <source>
        <dbReference type="RefSeq" id="XP_013389825.1"/>
    </source>
</evidence>
<keyword evidence="6" id="KW-0479">Metal-binding</keyword>
<evidence type="ECO:0000256" key="2">
    <source>
        <dbReference type="ARBA" id="ARBA00022490"/>
    </source>
</evidence>
<feature type="domain" description="CCHC-type" evidence="10">
    <location>
        <begin position="420"/>
        <end position="435"/>
    </location>
</feature>
<feature type="domain" description="GRF-type" evidence="11">
    <location>
        <begin position="22"/>
        <end position="64"/>
    </location>
</feature>
<dbReference type="InterPro" id="IPR041370">
    <property type="entry name" value="Mlase_EEF1AKMT1/ZCCHC4"/>
</dbReference>
<evidence type="ECO:0000259" key="10">
    <source>
        <dbReference type="PROSITE" id="PS50158"/>
    </source>
</evidence>
<evidence type="ECO:0000256" key="8">
    <source>
        <dbReference type="ARBA" id="ARBA00022833"/>
    </source>
</evidence>
<sequence length="468" mass="54573">MSRGKFGVDVVLFDRKKAAPHCPHGPTLLFEKYDKEGKYGKQFYACSACRDRKDCNFFQWADEKITPARQNARVKYNTSQQPQSSHKLLYHRLKKFRKLKEVERKFCNICNQLLLPDDLSQHQGHELIFPVTNSMLIKPCSLLQPLENKKTNAQYFFSEKTVQFTVNCLMKLGFEKVLCIGAPRIHEAIQSSSRSQKMETLLLDMDHRYEQFYQLDQFCRYNMFNHHFFRGDKSREVYTQFIGLPGKLVVVSDPPFGGRVEVLAHTLGLITKEWQEVTGAKKELPVLLFFPYFLEPRILESLPSFTMLDYKVDYENHDKFHEGPTGRKHGSPVRIFTNINPSRIQLPKDEGYSFCKLCQRYVGEENKHCTICNSCTSKDGRTYIHCDICMRCVKPSYSHCSSCDRCHLPEHQCSLSSKGCHLCGDTGHKRKDCPKRYQMKKRKLPECQEQEETKKKIKLKHTSKKVSM</sequence>
<dbReference type="InterPro" id="IPR001878">
    <property type="entry name" value="Znf_CCHC"/>
</dbReference>
<dbReference type="PANTHER" id="PTHR13493">
    <property type="entry name" value="ZINC FINGER CCHC DOMAIN-CONTAINING"/>
    <property type="match status" value="1"/>
</dbReference>
<keyword evidence="8" id="KW-0862">Zinc</keyword>
<dbReference type="InterPro" id="IPR010666">
    <property type="entry name" value="Znf_GRF"/>
</dbReference>
<reference evidence="13" key="1">
    <citation type="submission" date="2025-08" db="UniProtKB">
        <authorList>
            <consortium name="RefSeq"/>
        </authorList>
    </citation>
    <scope>IDENTIFICATION</scope>
    <source>
        <tissue evidence="13">Gonads</tissue>
    </source>
</reference>
<dbReference type="PANTHER" id="PTHR13493:SF3">
    <property type="entry name" value="RRNA N6-ADENOSINE-METHYLTRANSFERASE ZCCHC4"/>
    <property type="match status" value="1"/>
</dbReference>
<dbReference type="GO" id="GO:0008270">
    <property type="term" value="F:zinc ion binding"/>
    <property type="evidence" value="ECO:0007669"/>
    <property type="project" value="UniProtKB-KW"/>
</dbReference>
<keyword evidence="12" id="KW-1185">Reference proteome</keyword>
<name>A0A1S3HUV5_LINAN</name>
<protein>
    <submittedName>
        <fullName evidence="13">Zinc finger CCHC domain-containing protein 4</fullName>
    </submittedName>
</protein>
<dbReference type="OrthoDB" id="431817at2759"/>
<dbReference type="InParanoid" id="A0A1S3HUV5"/>
<dbReference type="Pfam" id="PF06839">
    <property type="entry name" value="Zn_ribbon_GRF"/>
    <property type="match status" value="1"/>
</dbReference>
<keyword evidence="3" id="KW-0489">Methyltransferase</keyword>
<dbReference type="GeneID" id="106158419"/>
<dbReference type="FunCoup" id="A0A1S3HUV5">
    <property type="interactions" value="1996"/>
</dbReference>
<dbReference type="PROSITE" id="PS50158">
    <property type="entry name" value="ZF_CCHC"/>
    <property type="match status" value="1"/>
</dbReference>
<evidence type="ECO:0000256" key="4">
    <source>
        <dbReference type="ARBA" id="ARBA00022679"/>
    </source>
</evidence>
<dbReference type="GO" id="GO:0008988">
    <property type="term" value="F:rRNA (adenine-N6-)-methyltransferase activity"/>
    <property type="evidence" value="ECO:0007669"/>
    <property type="project" value="InterPro"/>
</dbReference>
<dbReference type="RefSeq" id="XP_013389825.1">
    <property type="nucleotide sequence ID" value="XM_013534371.1"/>
</dbReference>
<evidence type="ECO:0000256" key="6">
    <source>
        <dbReference type="ARBA" id="ARBA00022723"/>
    </source>
</evidence>
<dbReference type="KEGG" id="lak:106158419"/>
<dbReference type="STRING" id="7574.A0A1S3HUV5"/>
<evidence type="ECO:0000259" key="11">
    <source>
        <dbReference type="PROSITE" id="PS51999"/>
    </source>
</evidence>
<dbReference type="Proteomes" id="UP000085678">
    <property type="component" value="Unplaced"/>
</dbReference>
<organism evidence="12 13">
    <name type="scientific">Lingula anatina</name>
    <name type="common">Brachiopod</name>
    <name type="synonym">Lingula unguis</name>
    <dbReference type="NCBI Taxonomy" id="7574"/>
    <lineage>
        <taxon>Eukaryota</taxon>
        <taxon>Metazoa</taxon>
        <taxon>Spiralia</taxon>
        <taxon>Lophotrochozoa</taxon>
        <taxon>Brachiopoda</taxon>
        <taxon>Linguliformea</taxon>
        <taxon>Lingulata</taxon>
        <taxon>Lingulida</taxon>
        <taxon>Linguloidea</taxon>
        <taxon>Lingulidae</taxon>
        <taxon>Lingula</taxon>
    </lineage>
</organism>
<dbReference type="AlphaFoldDB" id="A0A1S3HUV5"/>
<keyword evidence="2" id="KW-0963">Cytoplasm</keyword>
<dbReference type="InterPro" id="IPR039846">
    <property type="entry name" value="ZCCHC4"/>
</dbReference>
<dbReference type="Pfam" id="PF10237">
    <property type="entry name" value="N6-adenineMlase"/>
    <property type="match status" value="1"/>
</dbReference>
<proteinExistence type="predicted"/>
<dbReference type="GO" id="GO:0005737">
    <property type="term" value="C:cytoplasm"/>
    <property type="evidence" value="ECO:0007669"/>
    <property type="project" value="UniProtKB-SubCell"/>
</dbReference>
<dbReference type="GO" id="GO:0005730">
    <property type="term" value="C:nucleolus"/>
    <property type="evidence" value="ECO:0007669"/>
    <property type="project" value="TreeGrafter"/>
</dbReference>
<keyword evidence="5" id="KW-0949">S-adenosyl-L-methionine</keyword>
<dbReference type="PROSITE" id="PS50216">
    <property type="entry name" value="DHHC"/>
    <property type="match status" value="1"/>
</dbReference>
<dbReference type="GO" id="GO:0003676">
    <property type="term" value="F:nucleic acid binding"/>
    <property type="evidence" value="ECO:0007669"/>
    <property type="project" value="InterPro"/>
</dbReference>
<dbReference type="PROSITE" id="PS51999">
    <property type="entry name" value="ZF_GRF"/>
    <property type="match status" value="1"/>
</dbReference>
<evidence type="ECO:0000313" key="12">
    <source>
        <dbReference type="Proteomes" id="UP000085678"/>
    </source>
</evidence>
<evidence type="ECO:0000256" key="1">
    <source>
        <dbReference type="ARBA" id="ARBA00004496"/>
    </source>
</evidence>
<evidence type="ECO:0000256" key="5">
    <source>
        <dbReference type="ARBA" id="ARBA00022691"/>
    </source>
</evidence>